<keyword evidence="4" id="KW-0281">Fimbrium</keyword>
<protein>
    <submittedName>
        <fullName evidence="7">Type-1A pilin</fullName>
    </submittedName>
</protein>
<dbReference type="InterPro" id="IPR000259">
    <property type="entry name" value="Adhesion_dom_fimbrial"/>
</dbReference>
<comment type="similarity">
    <text evidence="2">Belongs to the fimbrial protein family.</text>
</comment>
<evidence type="ECO:0000256" key="4">
    <source>
        <dbReference type="ARBA" id="ARBA00023263"/>
    </source>
</evidence>
<feature type="signal peptide" evidence="5">
    <location>
        <begin position="1"/>
        <end position="22"/>
    </location>
</feature>
<accession>A0AB38G0S7</accession>
<name>A0AB38G0S7_9ENTR</name>
<dbReference type="PANTHER" id="PTHR33420:SF12">
    <property type="entry name" value="FIMBRIN-LIKE PROTEIN FIMI-RELATED"/>
    <property type="match status" value="1"/>
</dbReference>
<evidence type="ECO:0000256" key="2">
    <source>
        <dbReference type="ARBA" id="ARBA00006671"/>
    </source>
</evidence>
<dbReference type="InterPro" id="IPR008966">
    <property type="entry name" value="Adhesion_dom_sf"/>
</dbReference>
<dbReference type="InterPro" id="IPR036937">
    <property type="entry name" value="Adhesion_dom_fimbrial_sf"/>
</dbReference>
<dbReference type="GO" id="GO:0009289">
    <property type="term" value="C:pilus"/>
    <property type="evidence" value="ECO:0007669"/>
    <property type="project" value="UniProtKB-SubCell"/>
</dbReference>
<evidence type="ECO:0000256" key="5">
    <source>
        <dbReference type="SAM" id="SignalP"/>
    </source>
</evidence>
<dbReference type="RefSeq" id="WP_038256833.1">
    <property type="nucleotide sequence ID" value="NZ_UAVL01000020.1"/>
</dbReference>
<organism evidence="7 8">
    <name type="scientific">Yokenella regensburgei</name>
    <dbReference type="NCBI Taxonomy" id="158877"/>
    <lineage>
        <taxon>Bacteria</taxon>
        <taxon>Pseudomonadati</taxon>
        <taxon>Pseudomonadota</taxon>
        <taxon>Gammaproteobacteria</taxon>
        <taxon>Enterobacterales</taxon>
        <taxon>Enterobacteriaceae</taxon>
        <taxon>Yokenella</taxon>
    </lineage>
</organism>
<gene>
    <name evidence="7" type="primary">fimA_4</name>
    <name evidence="7" type="ORF">NCTC11967_04196</name>
</gene>
<evidence type="ECO:0000313" key="7">
    <source>
        <dbReference type="EMBL" id="SQA65170.1"/>
    </source>
</evidence>
<evidence type="ECO:0000256" key="1">
    <source>
        <dbReference type="ARBA" id="ARBA00004561"/>
    </source>
</evidence>
<sequence>MLRTKKIVIAALLGIMSGNIYSAEMNAGTIHFTGEIIEPSCEISGDDGTSDKNVSLGTYPTSLFDSVGKESTLKPFTITLINCPLKSTGLPAVQLTFTGDTSLTGSTSLLNVSQITTSGDTAATGVGIAISPDGEDTNLLALDGSEGQVSIELPDAEDAIYANFNARYKSFAKDVTAGAADGDLVVNILYR</sequence>
<evidence type="ECO:0000256" key="3">
    <source>
        <dbReference type="ARBA" id="ARBA00022729"/>
    </source>
</evidence>
<dbReference type="AlphaFoldDB" id="A0AB38G0S7"/>
<dbReference type="EMBL" id="UAVL01000020">
    <property type="protein sequence ID" value="SQA65170.1"/>
    <property type="molecule type" value="Genomic_DNA"/>
</dbReference>
<evidence type="ECO:0000259" key="6">
    <source>
        <dbReference type="Pfam" id="PF00419"/>
    </source>
</evidence>
<proteinExistence type="inferred from homology"/>
<dbReference type="GO" id="GO:0043709">
    <property type="term" value="P:cell adhesion involved in single-species biofilm formation"/>
    <property type="evidence" value="ECO:0007669"/>
    <property type="project" value="TreeGrafter"/>
</dbReference>
<feature type="domain" description="Fimbrial-type adhesion" evidence="6">
    <location>
        <begin position="30"/>
        <end position="190"/>
    </location>
</feature>
<comment type="caution">
    <text evidence="7">The sequence shown here is derived from an EMBL/GenBank/DDBJ whole genome shotgun (WGS) entry which is preliminary data.</text>
</comment>
<keyword evidence="3 5" id="KW-0732">Signal</keyword>
<comment type="subcellular location">
    <subcellularLocation>
        <location evidence="1">Fimbrium</location>
    </subcellularLocation>
</comment>
<evidence type="ECO:0000313" key="8">
    <source>
        <dbReference type="Proteomes" id="UP000251313"/>
    </source>
</evidence>
<dbReference type="Gene3D" id="2.60.40.1090">
    <property type="entry name" value="Fimbrial-type adhesion domain"/>
    <property type="match status" value="1"/>
</dbReference>
<reference evidence="7 8" key="1">
    <citation type="submission" date="2018-06" db="EMBL/GenBank/DDBJ databases">
        <authorList>
            <consortium name="Pathogen Informatics"/>
            <person name="Doyle S."/>
        </authorList>
    </citation>
    <scope>NUCLEOTIDE SEQUENCE [LARGE SCALE GENOMIC DNA]</scope>
    <source>
        <strain evidence="7 8">NCTC11967</strain>
    </source>
</reference>
<dbReference type="PANTHER" id="PTHR33420">
    <property type="entry name" value="FIMBRIAL SUBUNIT ELFA-RELATED"/>
    <property type="match status" value="1"/>
</dbReference>
<dbReference type="InterPro" id="IPR050263">
    <property type="entry name" value="Bact_Fimbrial_Adh_Pro"/>
</dbReference>
<dbReference type="SUPFAM" id="SSF49401">
    <property type="entry name" value="Bacterial adhesins"/>
    <property type="match status" value="1"/>
</dbReference>
<dbReference type="Proteomes" id="UP000251313">
    <property type="component" value="Unassembled WGS sequence"/>
</dbReference>
<dbReference type="Pfam" id="PF00419">
    <property type="entry name" value="Fimbrial"/>
    <property type="match status" value="1"/>
</dbReference>
<feature type="chain" id="PRO_5044297038" evidence="5">
    <location>
        <begin position="23"/>
        <end position="191"/>
    </location>
</feature>